<keyword evidence="3" id="KW-1185">Reference proteome</keyword>
<accession>A0AAD8N1H2</accession>
<dbReference type="AlphaFoldDB" id="A0AAD8N1H2"/>
<comment type="caution">
    <text evidence="2">The sequence shown here is derived from an EMBL/GenBank/DDBJ whole genome shotgun (WGS) entry which is preliminary data.</text>
</comment>
<evidence type="ECO:0000313" key="3">
    <source>
        <dbReference type="Proteomes" id="UP001237642"/>
    </source>
</evidence>
<dbReference type="Proteomes" id="UP001237642">
    <property type="component" value="Unassembled WGS sequence"/>
</dbReference>
<reference evidence="2" key="2">
    <citation type="submission" date="2023-05" db="EMBL/GenBank/DDBJ databases">
        <authorList>
            <person name="Schelkunov M.I."/>
        </authorList>
    </citation>
    <scope>NUCLEOTIDE SEQUENCE</scope>
    <source>
        <strain evidence="2">Hsosn_3</strain>
        <tissue evidence="2">Leaf</tissue>
    </source>
</reference>
<proteinExistence type="predicted"/>
<feature type="compositionally biased region" description="Basic and acidic residues" evidence="1">
    <location>
        <begin position="65"/>
        <end position="81"/>
    </location>
</feature>
<evidence type="ECO:0000313" key="2">
    <source>
        <dbReference type="EMBL" id="KAK1391368.1"/>
    </source>
</evidence>
<sequence length="156" mass="17293">MARFTGGLDGVTPKTYQGSLAFATTNTSRVYVNPEVCHVSSIWERFSALSTTVEAVEGPSNPKLPPERYDHKPYEPPERNDHKLYDCGSSGQGNMHWRTEGFESMTRCKMTPDLQLGVVQCLYEGLLDVSAKQLISKMPPGDNFVPGKLQILLGKN</sequence>
<organism evidence="2 3">
    <name type="scientific">Heracleum sosnowskyi</name>
    <dbReference type="NCBI Taxonomy" id="360622"/>
    <lineage>
        <taxon>Eukaryota</taxon>
        <taxon>Viridiplantae</taxon>
        <taxon>Streptophyta</taxon>
        <taxon>Embryophyta</taxon>
        <taxon>Tracheophyta</taxon>
        <taxon>Spermatophyta</taxon>
        <taxon>Magnoliopsida</taxon>
        <taxon>eudicotyledons</taxon>
        <taxon>Gunneridae</taxon>
        <taxon>Pentapetalae</taxon>
        <taxon>asterids</taxon>
        <taxon>campanulids</taxon>
        <taxon>Apiales</taxon>
        <taxon>Apiaceae</taxon>
        <taxon>Apioideae</taxon>
        <taxon>apioid superclade</taxon>
        <taxon>Tordylieae</taxon>
        <taxon>Tordyliinae</taxon>
        <taxon>Heracleum</taxon>
    </lineage>
</organism>
<protein>
    <submittedName>
        <fullName evidence="2">Uncharacterized protein</fullName>
    </submittedName>
</protein>
<gene>
    <name evidence="2" type="ORF">POM88_010424</name>
</gene>
<name>A0AAD8N1H2_9APIA</name>
<evidence type="ECO:0000256" key="1">
    <source>
        <dbReference type="SAM" id="MobiDB-lite"/>
    </source>
</evidence>
<feature type="region of interest" description="Disordered" evidence="1">
    <location>
        <begin position="54"/>
        <end position="81"/>
    </location>
</feature>
<reference evidence="2" key="1">
    <citation type="submission" date="2023-02" db="EMBL/GenBank/DDBJ databases">
        <title>Genome of toxic invasive species Heracleum sosnowskyi carries increased number of genes despite the absence of recent whole-genome duplications.</title>
        <authorList>
            <person name="Schelkunov M."/>
            <person name="Shtratnikova V."/>
            <person name="Makarenko M."/>
            <person name="Klepikova A."/>
            <person name="Omelchenko D."/>
            <person name="Novikova G."/>
            <person name="Obukhova E."/>
            <person name="Bogdanov V."/>
            <person name="Penin A."/>
            <person name="Logacheva M."/>
        </authorList>
    </citation>
    <scope>NUCLEOTIDE SEQUENCE</scope>
    <source>
        <strain evidence="2">Hsosn_3</strain>
        <tissue evidence="2">Leaf</tissue>
    </source>
</reference>
<dbReference type="EMBL" id="JAUIZM010000003">
    <property type="protein sequence ID" value="KAK1391368.1"/>
    <property type="molecule type" value="Genomic_DNA"/>
</dbReference>